<evidence type="ECO:0000313" key="1">
    <source>
        <dbReference type="EMBL" id="QGW29192.1"/>
    </source>
</evidence>
<gene>
    <name evidence="1" type="ORF">GLV81_14710</name>
</gene>
<sequence length="222" mass="25821">MYYKIIPTSNLRIIGKHPQIETGHFPVNLDSDPRSSKNFWFQEADIEKMVFPEPIVNPKSNLTDYMPCSFAGTRSMPLVSKQLMEFLKSVADRKVQFIPSTVWHNSIAIDDYFYMNCYESSYELVDFEKTTIRWSTISSDKRNNQLVKVDNLNSFLELERTLKPPLSLCMDPIYFNRNFSAEFFFLSRVSSGWAYYVSDEVKSTIINKGFTGLEFIDANQIC</sequence>
<protein>
    <submittedName>
        <fullName evidence="1">Uncharacterized protein</fullName>
    </submittedName>
</protein>
<keyword evidence="2" id="KW-1185">Reference proteome</keyword>
<dbReference type="Proteomes" id="UP000426027">
    <property type="component" value="Chromosome"/>
</dbReference>
<reference evidence="1 2" key="1">
    <citation type="submission" date="2019-11" db="EMBL/GenBank/DDBJ databases">
        <authorList>
            <person name="Im W.T."/>
        </authorList>
    </citation>
    <scope>NUCLEOTIDE SEQUENCE [LARGE SCALE GENOMIC DNA]</scope>
    <source>
        <strain evidence="1 2">SB-02</strain>
    </source>
</reference>
<dbReference type="KEGG" id="fls:GLV81_14710"/>
<dbReference type="RefSeq" id="WP_157479545.1">
    <property type="nucleotide sequence ID" value="NZ_CP046566.1"/>
</dbReference>
<dbReference type="EMBL" id="CP046566">
    <property type="protein sequence ID" value="QGW29192.1"/>
    <property type="molecule type" value="Genomic_DNA"/>
</dbReference>
<accession>A0A6I6GQI2</accession>
<proteinExistence type="predicted"/>
<evidence type="ECO:0000313" key="2">
    <source>
        <dbReference type="Proteomes" id="UP000426027"/>
    </source>
</evidence>
<organism evidence="1 2">
    <name type="scientific">Phnomibacter ginsenosidimutans</name>
    <dbReference type="NCBI Taxonomy" id="2676868"/>
    <lineage>
        <taxon>Bacteria</taxon>
        <taxon>Pseudomonadati</taxon>
        <taxon>Bacteroidota</taxon>
        <taxon>Chitinophagia</taxon>
        <taxon>Chitinophagales</taxon>
        <taxon>Chitinophagaceae</taxon>
        <taxon>Phnomibacter</taxon>
    </lineage>
</organism>
<name>A0A6I6GQI2_9BACT</name>
<dbReference type="AlphaFoldDB" id="A0A6I6GQI2"/>